<comment type="caution">
    <text evidence="3">The sequence shown here is derived from an EMBL/GenBank/DDBJ whole genome shotgun (WGS) entry which is preliminary data.</text>
</comment>
<feature type="domain" description="Endo-beta-1,6-galactanase-like" evidence="1">
    <location>
        <begin position="29"/>
        <end position="388"/>
    </location>
</feature>
<feature type="domain" description="Glycosyl hydrolase family 30 beta sandwich" evidence="2">
    <location>
        <begin position="417"/>
        <end position="513"/>
    </location>
</feature>
<name>A0ABT3PQJ9_9BACT</name>
<proteinExistence type="predicted"/>
<dbReference type="EMBL" id="JAGGJA010000010">
    <property type="protein sequence ID" value="MCW9708116.1"/>
    <property type="molecule type" value="Genomic_DNA"/>
</dbReference>
<keyword evidence="4" id="KW-1185">Reference proteome</keyword>
<evidence type="ECO:0008006" key="5">
    <source>
        <dbReference type="Google" id="ProtNLM"/>
    </source>
</evidence>
<dbReference type="PANTHER" id="PTHR42767">
    <property type="entry name" value="ENDO-BETA-1,6-GALACTANASE"/>
    <property type="match status" value="1"/>
</dbReference>
<reference evidence="3 4" key="1">
    <citation type="submission" date="2021-03" db="EMBL/GenBank/DDBJ databases">
        <title>Aliifodinibius sp. nov., a new bacterium isolated from saline soil.</title>
        <authorList>
            <person name="Galisteo C."/>
            <person name="De La Haba R."/>
            <person name="Sanchez-Porro C."/>
            <person name="Ventosa A."/>
        </authorList>
    </citation>
    <scope>NUCLEOTIDE SEQUENCE [LARGE SCALE GENOMIC DNA]</scope>
    <source>
        <strain evidence="3 4">1BSP15-2V2</strain>
    </source>
</reference>
<evidence type="ECO:0000313" key="4">
    <source>
        <dbReference type="Proteomes" id="UP001207918"/>
    </source>
</evidence>
<dbReference type="InterPro" id="IPR039743">
    <property type="entry name" value="6GAL/EXGAL"/>
</dbReference>
<protein>
    <recommendedName>
        <fullName evidence="5">O-Glycosyl hydrolase</fullName>
    </recommendedName>
</protein>
<evidence type="ECO:0000313" key="3">
    <source>
        <dbReference type="EMBL" id="MCW9708116.1"/>
    </source>
</evidence>
<evidence type="ECO:0000259" key="2">
    <source>
        <dbReference type="Pfam" id="PF17189"/>
    </source>
</evidence>
<dbReference type="InterPro" id="IPR017853">
    <property type="entry name" value="GH"/>
</dbReference>
<dbReference type="Proteomes" id="UP001207918">
    <property type="component" value="Unassembled WGS sequence"/>
</dbReference>
<dbReference type="RefSeq" id="WP_265766902.1">
    <property type="nucleotide sequence ID" value="NZ_JAGGJA010000010.1"/>
</dbReference>
<dbReference type="InterPro" id="IPR033452">
    <property type="entry name" value="GH30_C"/>
</dbReference>
<dbReference type="InterPro" id="IPR039514">
    <property type="entry name" value="6GAL-like"/>
</dbReference>
<dbReference type="PANTHER" id="PTHR42767:SF1">
    <property type="entry name" value="ENDO-BETA-1,6-GALACTANASE-LIKE DOMAIN-CONTAINING PROTEIN"/>
    <property type="match status" value="1"/>
</dbReference>
<dbReference type="SUPFAM" id="SSF51011">
    <property type="entry name" value="Glycosyl hydrolase domain"/>
    <property type="match status" value="1"/>
</dbReference>
<dbReference type="InterPro" id="IPR013780">
    <property type="entry name" value="Glyco_hydro_b"/>
</dbReference>
<dbReference type="Pfam" id="PF14587">
    <property type="entry name" value="Glyco_hydr_30_2"/>
    <property type="match status" value="1"/>
</dbReference>
<organism evidence="3 4">
    <name type="scientific">Fodinibius salsisoli</name>
    <dbReference type="NCBI Taxonomy" id="2820877"/>
    <lineage>
        <taxon>Bacteria</taxon>
        <taxon>Pseudomonadati</taxon>
        <taxon>Balneolota</taxon>
        <taxon>Balneolia</taxon>
        <taxon>Balneolales</taxon>
        <taxon>Balneolaceae</taxon>
        <taxon>Fodinibius</taxon>
    </lineage>
</organism>
<dbReference type="Gene3D" id="2.60.40.1180">
    <property type="entry name" value="Golgi alpha-mannosidase II"/>
    <property type="match status" value="1"/>
</dbReference>
<dbReference type="SUPFAM" id="SSF51445">
    <property type="entry name" value="(Trans)glycosidases"/>
    <property type="match status" value="1"/>
</dbReference>
<dbReference type="Gene3D" id="3.20.20.80">
    <property type="entry name" value="Glycosidases"/>
    <property type="match status" value="1"/>
</dbReference>
<evidence type="ECO:0000259" key="1">
    <source>
        <dbReference type="Pfam" id="PF14587"/>
    </source>
</evidence>
<accession>A0ABT3PQJ9</accession>
<dbReference type="Pfam" id="PF17189">
    <property type="entry name" value="Glyco_hydro_30C"/>
    <property type="match status" value="1"/>
</dbReference>
<sequence>MAIFWISAFSCQDKNTEETRVTSYTDTLSLTVNFEDQHQEVKGFGASDAWSTQFVGKNWPLEKREQIADYLFSMETTPEGNPKGIGLSTWRFNIGAGSARQGKNSGIGDPWRRAESFLRADSTYNWNKQAGQQWFMQAASERGVKDFIGFVNSPPVLLTQTGKAFGDGSGQANISEKYYDDFADYLARIGQYFKNKGTPFTYISPVNEPQWDWSQGNGQEGSPYQNDQISGVIVALDQKIREYNLEAKIEVPEAAQINFLYDGDLTGRSHQAEHFFGSDSKVKDLPTLAPKMAGHSYFTTWPVSEMIEQRQKVRESIEKASGSIEYWMSEYCILADNEQIQGGGRDLGMSPALYVARVLHYDMTIANAVSWQWWLAVSPYDYKDGLVYIDKDTQNGEVYDSKLLWGLGNFSRFIRPGAVRLGGSRSDNATPEEAAGQLMVSAYFHDEQNKLTIVLVNYGDRERPVTVSLENAGDHTLSNLTPYLTSSEADLQKQEAVASDESVTVPARSIMTLQGDVGQ</sequence>
<gene>
    <name evidence="3" type="ORF">J6I44_14720</name>
</gene>